<evidence type="ECO:0000256" key="6">
    <source>
        <dbReference type="ARBA" id="ARBA00022723"/>
    </source>
</evidence>
<dbReference type="Gene3D" id="3.40.1360.10">
    <property type="match status" value="1"/>
</dbReference>
<evidence type="ECO:0000256" key="3">
    <source>
        <dbReference type="ARBA" id="ARBA00004123"/>
    </source>
</evidence>
<keyword evidence="10 12" id="KW-0413">Isomerase</keyword>
<comment type="similarity">
    <text evidence="4 12">Belongs to the TOP6A family.</text>
</comment>
<dbReference type="GO" id="GO:0042138">
    <property type="term" value="P:meiotic DNA double-strand break formation"/>
    <property type="evidence" value="ECO:0007669"/>
    <property type="project" value="InterPro"/>
</dbReference>
<evidence type="ECO:0000256" key="11">
    <source>
        <dbReference type="ARBA" id="ARBA00023242"/>
    </source>
</evidence>
<evidence type="ECO:0000256" key="2">
    <source>
        <dbReference type="ARBA" id="ARBA00001946"/>
    </source>
</evidence>
<evidence type="ECO:0000259" key="14">
    <source>
        <dbReference type="Pfam" id="PF21180"/>
    </source>
</evidence>
<dbReference type="PRINTS" id="PR01551">
    <property type="entry name" value="SPO11HOMOLOG"/>
</dbReference>
<feature type="non-terminal residue" evidence="15">
    <location>
        <position position="328"/>
    </location>
</feature>
<keyword evidence="6" id="KW-0479">Metal-binding</keyword>
<evidence type="ECO:0000313" key="16">
    <source>
        <dbReference type="Proteomes" id="UP000494163"/>
    </source>
</evidence>
<dbReference type="EC" id="5.6.2.2" evidence="5"/>
<keyword evidence="8 12" id="KW-0799">Topoisomerase</keyword>
<dbReference type="Proteomes" id="UP000494163">
    <property type="component" value="Chromosome 2R"/>
</dbReference>
<comment type="subcellular location">
    <subcellularLocation>
        <location evidence="3">Nucleus</location>
    </subcellularLocation>
</comment>
<feature type="domain" description="Topoisomerase 6 subunit A/Spo11 TOPRIM" evidence="14">
    <location>
        <begin position="160"/>
        <end position="322"/>
    </location>
</feature>
<keyword evidence="11" id="KW-0539">Nucleus</keyword>
<dbReference type="CDD" id="cd00223">
    <property type="entry name" value="TOPRIM_TopoIIB_SPO"/>
    <property type="match status" value="1"/>
</dbReference>
<evidence type="ECO:0000256" key="5">
    <source>
        <dbReference type="ARBA" id="ARBA00012895"/>
    </source>
</evidence>
<keyword evidence="9 12" id="KW-0238">DNA-binding</keyword>
<dbReference type="GO" id="GO:0000706">
    <property type="term" value="P:meiotic DNA double-strand break processing"/>
    <property type="evidence" value="ECO:0007669"/>
    <property type="project" value="TreeGrafter"/>
</dbReference>
<evidence type="ECO:0000256" key="10">
    <source>
        <dbReference type="ARBA" id="ARBA00023235"/>
    </source>
</evidence>
<sequence length="328" mass="37051">ELLKNIEHIVLRLVSSLKYEESVTLKIPLGLPGGLKFRRISYNNRSSRHRFCLVLHLLAEIHRLHIVGGSCTIRGLYYRDTALIRSQPYIVAARLDVCRMLNTSYVQIGVLSATKGLISGDIQLIMSNGDVLNCNEYCGAIALPTDFQQLERIVTDADLVLVVEKESIFESLTSDNIFSKYGLRIILITGKGYPDCTTRHIVHRLATDFKIPVYILADADPFGIEIMLVYKHGSQSMSFSSATMATPALRWIGLHPSEIGSVSTRTVPLTQNDNKKIRNILCWQHISLGVRKELFILLEKQLKAEIESVIDFLSCYYLPNKINRNLFL</sequence>
<evidence type="ECO:0000256" key="9">
    <source>
        <dbReference type="ARBA" id="ARBA00023125"/>
    </source>
</evidence>
<dbReference type="OrthoDB" id="5377392at2759"/>
<evidence type="ECO:0000256" key="4">
    <source>
        <dbReference type="ARBA" id="ARBA00006559"/>
    </source>
</evidence>
<dbReference type="GO" id="GO:0005524">
    <property type="term" value="F:ATP binding"/>
    <property type="evidence" value="ECO:0007669"/>
    <property type="project" value="InterPro"/>
</dbReference>
<dbReference type="InterPro" id="IPR002815">
    <property type="entry name" value="Spo11/TopoVI_A"/>
</dbReference>
<name>A0A0M4ELZ5_DROBS</name>
<keyword evidence="7" id="KW-0460">Magnesium</keyword>
<reference evidence="15 16" key="1">
    <citation type="submission" date="2015-08" db="EMBL/GenBank/DDBJ databases">
        <title>Ancestral chromatin configuration constrains chromatin evolution on differentiating sex chromosomes in Drosophila.</title>
        <authorList>
            <person name="Zhou Q."/>
            <person name="Bachtrog D."/>
        </authorList>
    </citation>
    <scope>NUCLEOTIDE SEQUENCE [LARGE SCALE GENOMIC DNA]</scope>
    <source>
        <tissue evidence="15">Whole larvae</tissue>
    </source>
</reference>
<evidence type="ECO:0000259" key="13">
    <source>
        <dbReference type="Pfam" id="PF04406"/>
    </source>
</evidence>
<dbReference type="STRING" id="30019.A0A0M4ELZ5"/>
<proteinExistence type="inferred from homology"/>
<dbReference type="Pfam" id="PF21180">
    <property type="entry name" value="TOP6A-Spo11_Toprim"/>
    <property type="match status" value="1"/>
</dbReference>
<dbReference type="PANTHER" id="PTHR10848">
    <property type="entry name" value="MEIOTIC RECOMBINATION PROTEIN SPO11"/>
    <property type="match status" value="1"/>
</dbReference>
<evidence type="ECO:0000256" key="1">
    <source>
        <dbReference type="ARBA" id="ARBA00000185"/>
    </source>
</evidence>
<dbReference type="InterPro" id="IPR034136">
    <property type="entry name" value="TOPRIM_Topo6A/Spo11"/>
</dbReference>
<dbReference type="OMA" id="IETAGMF"/>
<feature type="domain" description="Spo11/DNA topoisomerase VI subunit A N-terminal" evidence="13">
    <location>
        <begin position="49"/>
        <end position="104"/>
    </location>
</feature>
<comment type="cofactor">
    <cofactor evidence="2">
        <name>Mg(2+)</name>
        <dbReference type="ChEBI" id="CHEBI:18420"/>
    </cofactor>
</comment>
<feature type="active site" description="O-(5'-phospho-DNA)-tyrosine intermediate" evidence="12">
    <location>
        <position position="78"/>
    </location>
</feature>
<dbReference type="Pfam" id="PF04406">
    <property type="entry name" value="TP6A_N"/>
    <property type="match status" value="1"/>
</dbReference>
<dbReference type="GO" id="GO:0003677">
    <property type="term" value="F:DNA binding"/>
    <property type="evidence" value="ECO:0007669"/>
    <property type="project" value="UniProtKB-UniRule"/>
</dbReference>
<dbReference type="GO" id="GO:0003918">
    <property type="term" value="F:DNA topoisomerase type II (double strand cut, ATP-hydrolyzing) activity"/>
    <property type="evidence" value="ECO:0007669"/>
    <property type="project" value="UniProtKB-UniRule"/>
</dbReference>
<evidence type="ECO:0000256" key="8">
    <source>
        <dbReference type="ARBA" id="ARBA00023029"/>
    </source>
</evidence>
<dbReference type="GO" id="GO:0000228">
    <property type="term" value="C:nuclear chromosome"/>
    <property type="evidence" value="ECO:0007669"/>
    <property type="project" value="TreeGrafter"/>
</dbReference>
<dbReference type="SUPFAM" id="SSF56726">
    <property type="entry name" value="DNA topoisomerase IV, alpha subunit"/>
    <property type="match status" value="1"/>
</dbReference>
<dbReference type="GO" id="GO:0046872">
    <property type="term" value="F:metal ion binding"/>
    <property type="evidence" value="ECO:0007669"/>
    <property type="project" value="UniProtKB-KW"/>
</dbReference>
<dbReference type="PANTHER" id="PTHR10848:SF0">
    <property type="entry name" value="MEIOTIC RECOMBINATION PROTEIN SPO11"/>
    <property type="match status" value="1"/>
</dbReference>
<dbReference type="PROSITE" id="PS52041">
    <property type="entry name" value="TOPO_IIB"/>
    <property type="match status" value="1"/>
</dbReference>
<dbReference type="InterPro" id="IPR013049">
    <property type="entry name" value="Spo11/TopoVI_A_N"/>
</dbReference>
<accession>A0A0M4ELZ5</accession>
<keyword evidence="16" id="KW-1185">Reference proteome</keyword>
<evidence type="ECO:0000313" key="15">
    <source>
        <dbReference type="EMBL" id="ALC42692.1"/>
    </source>
</evidence>
<dbReference type="EMBL" id="CP012524">
    <property type="protein sequence ID" value="ALC42692.1"/>
    <property type="molecule type" value="Genomic_DNA"/>
</dbReference>
<dbReference type="AlphaFoldDB" id="A0A0M4ELZ5"/>
<feature type="non-terminal residue" evidence="15">
    <location>
        <position position="1"/>
    </location>
</feature>
<dbReference type="PRINTS" id="PR01550">
    <property type="entry name" value="TOP6AFAMILY"/>
</dbReference>
<evidence type="ECO:0000256" key="7">
    <source>
        <dbReference type="ARBA" id="ARBA00022842"/>
    </source>
</evidence>
<dbReference type="InterPro" id="IPR013048">
    <property type="entry name" value="Meiotic_Spo11"/>
</dbReference>
<dbReference type="GO" id="GO:0007131">
    <property type="term" value="P:reciprocal meiotic recombination"/>
    <property type="evidence" value="ECO:0007669"/>
    <property type="project" value="TreeGrafter"/>
</dbReference>
<gene>
    <name evidence="15" type="ORF">Dbus_chr2Rg2271</name>
</gene>
<protein>
    <recommendedName>
        <fullName evidence="5">DNA topoisomerase (ATP-hydrolyzing)</fullName>
        <ecNumber evidence="5">5.6.2.2</ecNumber>
    </recommendedName>
</protein>
<evidence type="ECO:0000256" key="12">
    <source>
        <dbReference type="PROSITE-ProRule" id="PRU01385"/>
    </source>
</evidence>
<organism evidence="15 16">
    <name type="scientific">Drosophila busckii</name>
    <name type="common">Fruit fly</name>
    <dbReference type="NCBI Taxonomy" id="30019"/>
    <lineage>
        <taxon>Eukaryota</taxon>
        <taxon>Metazoa</taxon>
        <taxon>Ecdysozoa</taxon>
        <taxon>Arthropoda</taxon>
        <taxon>Hexapoda</taxon>
        <taxon>Insecta</taxon>
        <taxon>Pterygota</taxon>
        <taxon>Neoptera</taxon>
        <taxon>Endopterygota</taxon>
        <taxon>Diptera</taxon>
        <taxon>Brachycera</taxon>
        <taxon>Muscomorpha</taxon>
        <taxon>Ephydroidea</taxon>
        <taxon>Drosophilidae</taxon>
        <taxon>Drosophila</taxon>
    </lineage>
</organism>
<dbReference type="InterPro" id="IPR036078">
    <property type="entry name" value="Spo11/TopoVI_A_sf"/>
</dbReference>
<comment type="catalytic activity">
    <reaction evidence="1 12">
        <text>ATP-dependent breakage, passage and rejoining of double-stranded DNA.</text>
        <dbReference type="EC" id="5.6.2.2"/>
    </reaction>
</comment>